<feature type="signal peptide" evidence="2">
    <location>
        <begin position="1"/>
        <end position="18"/>
    </location>
</feature>
<accession>A0A918TRL9</accession>
<name>A0A918TRL9_STRCJ</name>
<proteinExistence type="predicted"/>
<sequence>MLTALLLLSSTAPVRAVAAPGDETPSGPRLVLGDTSVEVGDTAGFAIEGMTGAWDEVDVSSPALTGNLRLRPEGKGASHSADPHMPESLVRVRSGIPPGSYEVTATSHGRSVAAAQLKVVAQGPARIRRFALLPKEEKARAGEKVQVVLADDHAAPDEKAVTVTSRAFGGSRTVKEASPDSPDNPGCKCDDGATVYAAWIDVPKDTPSGTYDVTVVSHHGRKKTTKRLSVTGDDDSATWVPWACAGGGGAVVLAGGAWFVVSRRRRRAEADAV</sequence>
<organism evidence="3 4">
    <name type="scientific">Streptomyces cinnamoneus</name>
    <name type="common">Streptoverticillium cinnamoneum</name>
    <dbReference type="NCBI Taxonomy" id="53446"/>
    <lineage>
        <taxon>Bacteria</taxon>
        <taxon>Bacillati</taxon>
        <taxon>Actinomycetota</taxon>
        <taxon>Actinomycetes</taxon>
        <taxon>Kitasatosporales</taxon>
        <taxon>Streptomycetaceae</taxon>
        <taxon>Streptomyces</taxon>
        <taxon>Streptomyces cinnamoneus group</taxon>
    </lineage>
</organism>
<dbReference type="Proteomes" id="UP000646244">
    <property type="component" value="Unassembled WGS sequence"/>
</dbReference>
<dbReference type="EMBL" id="BMVB01000014">
    <property type="protein sequence ID" value="GHC60012.1"/>
    <property type="molecule type" value="Genomic_DNA"/>
</dbReference>
<keyword evidence="1" id="KW-0812">Transmembrane</keyword>
<feature type="chain" id="PRO_5037363943" description="DUF4397 domain-containing protein" evidence="2">
    <location>
        <begin position="19"/>
        <end position="273"/>
    </location>
</feature>
<keyword evidence="1" id="KW-1133">Transmembrane helix</keyword>
<feature type="transmembrane region" description="Helical" evidence="1">
    <location>
        <begin position="239"/>
        <end position="261"/>
    </location>
</feature>
<evidence type="ECO:0000256" key="2">
    <source>
        <dbReference type="SAM" id="SignalP"/>
    </source>
</evidence>
<reference evidence="3" key="2">
    <citation type="submission" date="2020-09" db="EMBL/GenBank/DDBJ databases">
        <authorList>
            <person name="Sun Q."/>
            <person name="Ohkuma M."/>
        </authorList>
    </citation>
    <scope>NUCLEOTIDE SEQUENCE</scope>
    <source>
        <strain evidence="3">JCM 4633</strain>
    </source>
</reference>
<protein>
    <recommendedName>
        <fullName evidence="5">DUF4397 domain-containing protein</fullName>
    </recommendedName>
</protein>
<keyword evidence="2" id="KW-0732">Signal</keyword>
<comment type="caution">
    <text evidence="3">The sequence shown here is derived from an EMBL/GenBank/DDBJ whole genome shotgun (WGS) entry which is preliminary data.</text>
</comment>
<dbReference type="AlphaFoldDB" id="A0A918TRL9"/>
<reference evidence="3" key="1">
    <citation type="journal article" date="2014" name="Int. J. Syst. Evol. Microbiol.">
        <title>Complete genome sequence of Corynebacterium casei LMG S-19264T (=DSM 44701T), isolated from a smear-ripened cheese.</title>
        <authorList>
            <consortium name="US DOE Joint Genome Institute (JGI-PGF)"/>
            <person name="Walter F."/>
            <person name="Albersmeier A."/>
            <person name="Kalinowski J."/>
            <person name="Ruckert C."/>
        </authorList>
    </citation>
    <scope>NUCLEOTIDE SEQUENCE</scope>
    <source>
        <strain evidence="3">JCM 4633</strain>
    </source>
</reference>
<evidence type="ECO:0000256" key="1">
    <source>
        <dbReference type="SAM" id="Phobius"/>
    </source>
</evidence>
<evidence type="ECO:0008006" key="5">
    <source>
        <dbReference type="Google" id="ProtNLM"/>
    </source>
</evidence>
<gene>
    <name evidence="3" type="ORF">GCM10010507_41250</name>
</gene>
<evidence type="ECO:0000313" key="4">
    <source>
        <dbReference type="Proteomes" id="UP000646244"/>
    </source>
</evidence>
<evidence type="ECO:0000313" key="3">
    <source>
        <dbReference type="EMBL" id="GHC60012.1"/>
    </source>
</evidence>
<keyword evidence="1" id="KW-0472">Membrane</keyword>